<feature type="transmembrane region" description="Helical" evidence="1">
    <location>
        <begin position="168"/>
        <end position="200"/>
    </location>
</feature>
<dbReference type="RefSeq" id="WP_316426636.1">
    <property type="nucleotide sequence ID" value="NZ_CP130144.1"/>
</dbReference>
<dbReference type="EMBL" id="CP130144">
    <property type="protein sequence ID" value="WNZ44623.1"/>
    <property type="molecule type" value="Genomic_DNA"/>
</dbReference>
<accession>A0AA96WSG3</accession>
<gene>
    <name evidence="3" type="ORF">Q2T42_22760</name>
</gene>
<protein>
    <submittedName>
        <fullName evidence="3">Type II CAAX endopeptidase family protein</fullName>
    </submittedName>
</protein>
<reference evidence="3" key="1">
    <citation type="journal article" date="2023" name="Plants (Basel)">
        <title>Genomic Analysis of Leptolyngbya boryana CZ1 Reveals Efficient Carbon Fixation Modules.</title>
        <authorList>
            <person name="Bai X."/>
            <person name="Wang H."/>
            <person name="Cheng W."/>
            <person name="Wang J."/>
            <person name="Ma M."/>
            <person name="Hu H."/>
            <person name="Song Z."/>
            <person name="Ma H."/>
            <person name="Fan Y."/>
            <person name="Du C."/>
            <person name="Xu J."/>
        </authorList>
    </citation>
    <scope>NUCLEOTIDE SEQUENCE</scope>
    <source>
        <strain evidence="3">CZ1</strain>
    </source>
</reference>
<evidence type="ECO:0000259" key="2">
    <source>
        <dbReference type="Pfam" id="PF02517"/>
    </source>
</evidence>
<dbReference type="PANTHER" id="PTHR39430">
    <property type="entry name" value="MEMBRANE-ASSOCIATED PROTEASE-RELATED"/>
    <property type="match status" value="1"/>
</dbReference>
<keyword evidence="1" id="KW-0812">Transmembrane</keyword>
<keyword evidence="1" id="KW-1133">Transmembrane helix</keyword>
<dbReference type="PANTHER" id="PTHR39430:SF1">
    <property type="entry name" value="PROTEASE"/>
    <property type="match status" value="1"/>
</dbReference>
<organism evidence="3">
    <name type="scientific">Leptolyngbya boryana CZ1</name>
    <dbReference type="NCBI Taxonomy" id="3060204"/>
    <lineage>
        <taxon>Bacteria</taxon>
        <taxon>Bacillati</taxon>
        <taxon>Cyanobacteriota</taxon>
        <taxon>Cyanophyceae</taxon>
        <taxon>Leptolyngbyales</taxon>
        <taxon>Leptolyngbyaceae</taxon>
        <taxon>Leptolyngbya group</taxon>
        <taxon>Leptolyngbya</taxon>
    </lineage>
</organism>
<dbReference type="Pfam" id="PF02517">
    <property type="entry name" value="Rce1-like"/>
    <property type="match status" value="1"/>
</dbReference>
<feature type="transmembrane region" description="Helical" evidence="1">
    <location>
        <begin position="249"/>
        <end position="265"/>
    </location>
</feature>
<evidence type="ECO:0000256" key="1">
    <source>
        <dbReference type="SAM" id="Phobius"/>
    </source>
</evidence>
<feature type="transmembrane region" description="Helical" evidence="1">
    <location>
        <begin position="52"/>
        <end position="72"/>
    </location>
</feature>
<sequence length="274" mass="30652">MKLNFANLAHRPTPIRIGLFLLMLLAIWLPVKLPIEWVISVLYGVNDAARNLASIVTLVILYLEFIFLVRVWSRAVYHENLFKTYGLRQPRQTVRDLLKGLAIGLGSLMLMFLLQGLLGLVQWQTPQSSFPRILLEGGVMAIAVGFAEELLFRGWLLNELDRDYSPRISLWVSSLIFAIVHGTRPQFFALVLLGVALVWAKRGTEGRLGRSIGLHAGLVWGYYLVNVGQLVKYTNHAPEWVTGIDRNPLAGLIGILALSAIAFSIKKASVRALR</sequence>
<feature type="transmembrane region" description="Helical" evidence="1">
    <location>
        <begin position="101"/>
        <end position="121"/>
    </location>
</feature>
<dbReference type="InterPro" id="IPR003675">
    <property type="entry name" value="Rce1/LyrA-like_dom"/>
</dbReference>
<reference evidence="3" key="2">
    <citation type="submission" date="2023-07" db="EMBL/GenBank/DDBJ databases">
        <authorList>
            <person name="Bai X.-H."/>
            <person name="Wang H.-H."/>
            <person name="Wang J."/>
            <person name="Ma M.-Y."/>
            <person name="Hu H.-H."/>
            <person name="Song Z.-L."/>
            <person name="Ma H.-G."/>
            <person name="Fan Y."/>
            <person name="Du C.-Y."/>
            <person name="Xu J.-C."/>
        </authorList>
    </citation>
    <scope>NUCLEOTIDE SEQUENCE</scope>
    <source>
        <strain evidence="3">CZ1</strain>
    </source>
</reference>
<keyword evidence="1" id="KW-0472">Membrane</keyword>
<proteinExistence type="predicted"/>
<name>A0AA96WSG3_LEPBY</name>
<feature type="transmembrane region" description="Helical" evidence="1">
    <location>
        <begin position="212"/>
        <end position="229"/>
    </location>
</feature>
<evidence type="ECO:0000313" key="3">
    <source>
        <dbReference type="EMBL" id="WNZ44623.1"/>
    </source>
</evidence>
<dbReference type="GO" id="GO:0004175">
    <property type="term" value="F:endopeptidase activity"/>
    <property type="evidence" value="ECO:0007669"/>
    <property type="project" value="UniProtKB-ARBA"/>
</dbReference>
<feature type="transmembrane region" description="Helical" evidence="1">
    <location>
        <begin position="20"/>
        <end position="45"/>
    </location>
</feature>
<dbReference type="GO" id="GO:0080120">
    <property type="term" value="P:CAAX-box protein maturation"/>
    <property type="evidence" value="ECO:0007669"/>
    <property type="project" value="UniProtKB-ARBA"/>
</dbReference>
<dbReference type="AlphaFoldDB" id="A0AA96WSG3"/>
<feature type="domain" description="CAAX prenyl protease 2/Lysostaphin resistance protein A-like" evidence="2">
    <location>
        <begin position="134"/>
        <end position="218"/>
    </location>
</feature>